<dbReference type="OrthoDB" id="10466199at2759"/>
<accession>A0A0V1LAB7</accession>
<dbReference type="EMBL" id="JYDW01000093">
    <property type="protein sequence ID" value="KRZ56464.1"/>
    <property type="molecule type" value="Genomic_DNA"/>
</dbReference>
<dbReference type="Proteomes" id="UP000054721">
    <property type="component" value="Unassembled WGS sequence"/>
</dbReference>
<sequence length="60" mass="7084">MEKSTTDKLSTAAVLSYVADIDFHLKFRFLIFFYWSRVTDSLVISFNVEHRVRLALLRES</sequence>
<evidence type="ECO:0000313" key="1">
    <source>
        <dbReference type="EMBL" id="KRZ56464.1"/>
    </source>
</evidence>
<organism evidence="1 2">
    <name type="scientific">Trichinella nativa</name>
    <dbReference type="NCBI Taxonomy" id="6335"/>
    <lineage>
        <taxon>Eukaryota</taxon>
        <taxon>Metazoa</taxon>
        <taxon>Ecdysozoa</taxon>
        <taxon>Nematoda</taxon>
        <taxon>Enoplea</taxon>
        <taxon>Dorylaimia</taxon>
        <taxon>Trichinellida</taxon>
        <taxon>Trichinellidae</taxon>
        <taxon>Trichinella</taxon>
    </lineage>
</organism>
<dbReference type="AlphaFoldDB" id="A0A0V1LAB7"/>
<keyword evidence="2" id="KW-1185">Reference proteome</keyword>
<protein>
    <submittedName>
        <fullName evidence="1">Uncharacterized protein</fullName>
    </submittedName>
</protein>
<evidence type="ECO:0000313" key="2">
    <source>
        <dbReference type="Proteomes" id="UP000054721"/>
    </source>
</evidence>
<reference evidence="1 2" key="1">
    <citation type="submission" date="2015-05" db="EMBL/GenBank/DDBJ databases">
        <title>Evolution of Trichinella species and genotypes.</title>
        <authorList>
            <person name="Korhonen P.K."/>
            <person name="Edoardo P."/>
            <person name="Giuseppe L.R."/>
            <person name="Gasser R.B."/>
        </authorList>
    </citation>
    <scope>NUCLEOTIDE SEQUENCE [LARGE SCALE GENOMIC DNA]</scope>
    <source>
        <strain evidence="1">ISS10</strain>
    </source>
</reference>
<name>A0A0V1LAB7_9BILA</name>
<gene>
    <name evidence="1" type="ORF">T02_3491</name>
</gene>
<comment type="caution">
    <text evidence="1">The sequence shown here is derived from an EMBL/GenBank/DDBJ whole genome shotgun (WGS) entry which is preliminary data.</text>
</comment>
<proteinExistence type="predicted"/>